<feature type="compositionally biased region" description="Basic residues" evidence="1">
    <location>
        <begin position="54"/>
        <end position="66"/>
    </location>
</feature>
<reference evidence="2" key="3">
    <citation type="submission" date="2021-05" db="UniProtKB">
        <authorList>
            <consortium name="EnsemblPlants"/>
        </authorList>
    </citation>
    <scope>IDENTIFICATION</scope>
    <source>
        <strain evidence="2">cv. B73</strain>
    </source>
</reference>
<name>A0A804QPB1_MAIZE</name>
<reference evidence="2" key="2">
    <citation type="submission" date="2019-07" db="EMBL/GenBank/DDBJ databases">
        <authorList>
            <person name="Seetharam A."/>
            <person name="Woodhouse M."/>
            <person name="Cannon E."/>
        </authorList>
    </citation>
    <scope>NUCLEOTIDE SEQUENCE [LARGE SCALE GENOMIC DNA]</scope>
    <source>
        <strain evidence="2">cv. B73</strain>
    </source>
</reference>
<feature type="region of interest" description="Disordered" evidence="1">
    <location>
        <begin position="19"/>
        <end position="152"/>
    </location>
</feature>
<dbReference type="Proteomes" id="UP000007305">
    <property type="component" value="Chromosome 8"/>
</dbReference>
<accession>A0A804QPB1</accession>
<evidence type="ECO:0000256" key="1">
    <source>
        <dbReference type="SAM" id="MobiDB-lite"/>
    </source>
</evidence>
<reference evidence="3" key="1">
    <citation type="journal article" date="2009" name="Science">
        <title>The B73 maize genome: complexity, diversity, and dynamics.</title>
        <authorList>
            <person name="Schnable P.S."/>
            <person name="Ware D."/>
            <person name="Fulton R.S."/>
            <person name="Stein J.C."/>
            <person name="Wei F."/>
            <person name="Pasternak S."/>
            <person name="Liang C."/>
            <person name="Zhang J."/>
            <person name="Fulton L."/>
            <person name="Graves T.A."/>
            <person name="Minx P."/>
            <person name="Reily A.D."/>
            <person name="Courtney L."/>
            <person name="Kruchowski S.S."/>
            <person name="Tomlinson C."/>
            <person name="Strong C."/>
            <person name="Delehaunty K."/>
            <person name="Fronick C."/>
            <person name="Courtney B."/>
            <person name="Rock S.M."/>
            <person name="Belter E."/>
            <person name="Du F."/>
            <person name="Kim K."/>
            <person name="Abbott R.M."/>
            <person name="Cotton M."/>
            <person name="Levy A."/>
            <person name="Marchetto P."/>
            <person name="Ochoa K."/>
            <person name="Jackson S.M."/>
            <person name="Gillam B."/>
            <person name="Chen W."/>
            <person name="Yan L."/>
            <person name="Higginbotham J."/>
            <person name="Cardenas M."/>
            <person name="Waligorski J."/>
            <person name="Applebaum E."/>
            <person name="Phelps L."/>
            <person name="Falcone J."/>
            <person name="Kanchi K."/>
            <person name="Thane T."/>
            <person name="Scimone A."/>
            <person name="Thane N."/>
            <person name="Henke J."/>
            <person name="Wang T."/>
            <person name="Ruppert J."/>
            <person name="Shah N."/>
            <person name="Rotter K."/>
            <person name="Hodges J."/>
            <person name="Ingenthron E."/>
            <person name="Cordes M."/>
            <person name="Kohlberg S."/>
            <person name="Sgro J."/>
            <person name="Delgado B."/>
            <person name="Mead K."/>
            <person name="Chinwalla A."/>
            <person name="Leonard S."/>
            <person name="Crouse K."/>
            <person name="Collura K."/>
            <person name="Kudrna D."/>
            <person name="Currie J."/>
            <person name="He R."/>
            <person name="Angelova A."/>
            <person name="Rajasekar S."/>
            <person name="Mueller T."/>
            <person name="Lomeli R."/>
            <person name="Scara G."/>
            <person name="Ko A."/>
            <person name="Delaney K."/>
            <person name="Wissotski M."/>
            <person name="Lopez G."/>
            <person name="Campos D."/>
            <person name="Braidotti M."/>
            <person name="Ashley E."/>
            <person name="Golser W."/>
            <person name="Kim H."/>
            <person name="Lee S."/>
            <person name="Lin J."/>
            <person name="Dujmic Z."/>
            <person name="Kim W."/>
            <person name="Talag J."/>
            <person name="Zuccolo A."/>
            <person name="Fan C."/>
            <person name="Sebastian A."/>
            <person name="Kramer M."/>
            <person name="Spiegel L."/>
            <person name="Nascimento L."/>
            <person name="Zutavern T."/>
            <person name="Miller B."/>
            <person name="Ambroise C."/>
            <person name="Muller S."/>
            <person name="Spooner W."/>
            <person name="Narechania A."/>
            <person name="Ren L."/>
            <person name="Wei S."/>
            <person name="Kumari S."/>
            <person name="Faga B."/>
            <person name="Levy M.J."/>
            <person name="McMahan L."/>
            <person name="Van Buren P."/>
            <person name="Vaughn M.W."/>
            <person name="Ying K."/>
            <person name="Yeh C.-T."/>
            <person name="Emrich S.J."/>
            <person name="Jia Y."/>
            <person name="Kalyanaraman A."/>
            <person name="Hsia A.-P."/>
            <person name="Barbazuk W.B."/>
            <person name="Baucom R.S."/>
            <person name="Brutnell T.P."/>
            <person name="Carpita N.C."/>
            <person name="Chaparro C."/>
            <person name="Chia J.-M."/>
            <person name="Deragon J.-M."/>
            <person name="Estill J.C."/>
            <person name="Fu Y."/>
            <person name="Jeddeloh J.A."/>
            <person name="Han Y."/>
            <person name="Lee H."/>
            <person name="Li P."/>
            <person name="Lisch D.R."/>
            <person name="Liu S."/>
            <person name="Liu Z."/>
            <person name="Nagel D.H."/>
            <person name="McCann M.C."/>
            <person name="SanMiguel P."/>
            <person name="Myers A.M."/>
            <person name="Nettleton D."/>
            <person name="Nguyen J."/>
            <person name="Penning B.W."/>
            <person name="Ponnala L."/>
            <person name="Schneider K.L."/>
            <person name="Schwartz D.C."/>
            <person name="Sharma A."/>
            <person name="Soderlund C."/>
            <person name="Springer N.M."/>
            <person name="Sun Q."/>
            <person name="Wang H."/>
            <person name="Waterman M."/>
            <person name="Westerman R."/>
            <person name="Wolfgruber T.K."/>
            <person name="Yang L."/>
            <person name="Yu Y."/>
            <person name="Zhang L."/>
            <person name="Zhou S."/>
            <person name="Zhu Q."/>
            <person name="Bennetzen J.L."/>
            <person name="Dawe R.K."/>
            <person name="Jiang J."/>
            <person name="Jiang N."/>
            <person name="Presting G.G."/>
            <person name="Wessler S.R."/>
            <person name="Aluru S."/>
            <person name="Martienssen R.A."/>
            <person name="Clifton S.W."/>
            <person name="McCombie W.R."/>
            <person name="Wing R.A."/>
            <person name="Wilson R.K."/>
        </authorList>
    </citation>
    <scope>NUCLEOTIDE SEQUENCE [LARGE SCALE GENOMIC DNA]</scope>
    <source>
        <strain evidence="3">cv. B73</strain>
    </source>
</reference>
<dbReference type="AlphaFoldDB" id="A0A804QPB1"/>
<dbReference type="Gramene" id="Zm00001eb343040_T001">
    <property type="protein sequence ID" value="Zm00001eb343040_P001"/>
    <property type="gene ID" value="Zm00001eb343040"/>
</dbReference>
<sequence>MAHLADGAGAGELVGDLAAAGLPGGWRRGGGRHLGRGGGGVGGGAVEEVPGRGRAVRRPARARRGGRGGTEAGGGAKERGDDPAGRHGRSGSRVRLREGRWVRRLREASEGGGERSEACPHWRGISGWGSQRGIGKWTSSTGTGKDGRAASS</sequence>
<protein>
    <submittedName>
        <fullName evidence="2">Uncharacterized protein</fullName>
    </submittedName>
</protein>
<feature type="compositionally biased region" description="Basic and acidic residues" evidence="1">
    <location>
        <begin position="76"/>
        <end position="85"/>
    </location>
</feature>
<keyword evidence="3" id="KW-1185">Reference proteome</keyword>
<dbReference type="EnsemblPlants" id="Zm00001eb343040_T001">
    <property type="protein sequence ID" value="Zm00001eb343040_P001"/>
    <property type="gene ID" value="Zm00001eb343040"/>
</dbReference>
<dbReference type="InParanoid" id="A0A804QPB1"/>
<organism evidence="2 3">
    <name type="scientific">Zea mays</name>
    <name type="common">Maize</name>
    <dbReference type="NCBI Taxonomy" id="4577"/>
    <lineage>
        <taxon>Eukaryota</taxon>
        <taxon>Viridiplantae</taxon>
        <taxon>Streptophyta</taxon>
        <taxon>Embryophyta</taxon>
        <taxon>Tracheophyta</taxon>
        <taxon>Spermatophyta</taxon>
        <taxon>Magnoliopsida</taxon>
        <taxon>Liliopsida</taxon>
        <taxon>Poales</taxon>
        <taxon>Poaceae</taxon>
        <taxon>PACMAD clade</taxon>
        <taxon>Panicoideae</taxon>
        <taxon>Andropogonodae</taxon>
        <taxon>Andropogoneae</taxon>
        <taxon>Tripsacinae</taxon>
        <taxon>Zea</taxon>
    </lineage>
</organism>
<evidence type="ECO:0000313" key="2">
    <source>
        <dbReference type="EnsemblPlants" id="Zm00001eb343040_P001"/>
    </source>
</evidence>
<feature type="compositionally biased region" description="Basic and acidic residues" evidence="1">
    <location>
        <begin position="95"/>
        <end position="120"/>
    </location>
</feature>
<evidence type="ECO:0000313" key="3">
    <source>
        <dbReference type="Proteomes" id="UP000007305"/>
    </source>
</evidence>
<feature type="compositionally biased region" description="Gly residues" evidence="1">
    <location>
        <begin position="36"/>
        <end position="45"/>
    </location>
</feature>
<proteinExistence type="predicted"/>